<dbReference type="InterPro" id="IPR007197">
    <property type="entry name" value="rSAM"/>
</dbReference>
<evidence type="ECO:0000256" key="5">
    <source>
        <dbReference type="ARBA" id="ARBA00023004"/>
    </source>
</evidence>
<evidence type="ECO:0000256" key="6">
    <source>
        <dbReference type="ARBA" id="ARBA00023014"/>
    </source>
</evidence>
<evidence type="ECO:0000256" key="2">
    <source>
        <dbReference type="ARBA" id="ARBA00022485"/>
    </source>
</evidence>
<dbReference type="PROSITE" id="PS00028">
    <property type="entry name" value="ZINC_FINGER_C2H2_1"/>
    <property type="match status" value="1"/>
</dbReference>
<evidence type="ECO:0000256" key="1">
    <source>
        <dbReference type="ARBA" id="ARBA00001966"/>
    </source>
</evidence>
<sequence length="303" mass="35136">MHKPTTLVINWHLTEVCNYRCQYCYATWNESSHHRELIHNPEKTIALMSELHQFFKPSSHKNILGKKMEWNAVRINFAGGEPLLYTEKIPSIINHAKELGFEVSMITNGSQLSEDLLGRLAPQLSWLGISIDSINPVTNNNIGRIDRRGRLLNYETLAQHLIDARKSNPNLRIKLNTVVNQLNYHEDLSTFIKHLAPNKWKVLRMLPVVNHNLTVSDEQFKTFVTRHHEFHDILSVEDNHDMHESYLMIDPYGRFFQNKPQLEGQGYNYSQPILEVGAAAAFAKMTFDIERFIARYVVTKSDD</sequence>
<dbReference type="InterPro" id="IPR058240">
    <property type="entry name" value="rSAM_sf"/>
</dbReference>
<dbReference type="SFLD" id="SFLDS00029">
    <property type="entry name" value="Radical_SAM"/>
    <property type="match status" value="1"/>
</dbReference>
<evidence type="ECO:0000256" key="7">
    <source>
        <dbReference type="ARBA" id="ARBA00023118"/>
    </source>
</evidence>
<accession>A0ABS8DAQ4</accession>
<evidence type="ECO:0000256" key="3">
    <source>
        <dbReference type="ARBA" id="ARBA00022691"/>
    </source>
</evidence>
<dbReference type="InterPro" id="IPR013087">
    <property type="entry name" value="Znf_C2H2_type"/>
</dbReference>
<evidence type="ECO:0000313" key="10">
    <source>
        <dbReference type="EMBL" id="MCB6185083.1"/>
    </source>
</evidence>
<dbReference type="PROSITE" id="PS51918">
    <property type="entry name" value="RADICAL_SAM"/>
    <property type="match status" value="1"/>
</dbReference>
<organism evidence="10 11">
    <name type="scientific">Leeia speluncae</name>
    <dbReference type="NCBI Taxonomy" id="2884804"/>
    <lineage>
        <taxon>Bacteria</taxon>
        <taxon>Pseudomonadati</taxon>
        <taxon>Pseudomonadota</taxon>
        <taxon>Betaproteobacteria</taxon>
        <taxon>Neisseriales</taxon>
        <taxon>Leeiaceae</taxon>
        <taxon>Leeia</taxon>
    </lineage>
</organism>
<name>A0ABS8DAQ4_9NEIS</name>
<dbReference type="NCBIfam" id="NF038283">
    <property type="entry name" value="viperin_w_prok"/>
    <property type="match status" value="1"/>
</dbReference>
<dbReference type="RefSeq" id="WP_227181915.1">
    <property type="nucleotide sequence ID" value="NZ_JAJBZT010000012.1"/>
</dbReference>
<evidence type="ECO:0000256" key="8">
    <source>
        <dbReference type="ARBA" id="ARBA00039667"/>
    </source>
</evidence>
<keyword evidence="7" id="KW-0051">Antiviral defense</keyword>
<dbReference type="SFLD" id="SFLDG01088">
    <property type="entry name" value="antiviral_proteins"/>
    <property type="match status" value="1"/>
</dbReference>
<dbReference type="Gene3D" id="3.20.20.70">
    <property type="entry name" value="Aldolase class I"/>
    <property type="match status" value="1"/>
</dbReference>
<evidence type="ECO:0000256" key="4">
    <source>
        <dbReference type="ARBA" id="ARBA00022723"/>
    </source>
</evidence>
<dbReference type="InterPro" id="IPR051196">
    <property type="entry name" value="RSAD2/Viperin_antiviral"/>
</dbReference>
<evidence type="ECO:0000313" key="11">
    <source>
        <dbReference type="Proteomes" id="UP001165395"/>
    </source>
</evidence>
<dbReference type="Proteomes" id="UP001165395">
    <property type="component" value="Unassembled WGS sequence"/>
</dbReference>
<keyword evidence="11" id="KW-1185">Reference proteome</keyword>
<comment type="caution">
    <text evidence="10">The sequence shown here is derived from an EMBL/GenBank/DDBJ whole genome shotgun (WGS) entry which is preliminary data.</text>
</comment>
<keyword evidence="4" id="KW-0479">Metal-binding</keyword>
<dbReference type="EMBL" id="JAJBZT010000012">
    <property type="protein sequence ID" value="MCB6185083.1"/>
    <property type="molecule type" value="Genomic_DNA"/>
</dbReference>
<keyword evidence="3" id="KW-0949">S-adenosyl-L-methionine</keyword>
<dbReference type="SFLD" id="SFLDG01067">
    <property type="entry name" value="SPASM/twitch_domain_containing"/>
    <property type="match status" value="1"/>
</dbReference>
<feature type="domain" description="Radical SAM core" evidence="9">
    <location>
        <begin position="1"/>
        <end position="237"/>
    </location>
</feature>
<gene>
    <name evidence="10" type="ORF">LIN78_16165</name>
</gene>
<comment type="cofactor">
    <cofactor evidence="1">
        <name>[4Fe-4S] cluster</name>
        <dbReference type="ChEBI" id="CHEBI:49883"/>
    </cofactor>
</comment>
<dbReference type="Pfam" id="PF04055">
    <property type="entry name" value="Radical_SAM"/>
    <property type="match status" value="1"/>
</dbReference>
<keyword evidence="2" id="KW-0004">4Fe-4S</keyword>
<dbReference type="InterPro" id="IPR013785">
    <property type="entry name" value="Aldolase_TIM"/>
</dbReference>
<evidence type="ECO:0000259" key="9">
    <source>
        <dbReference type="PROSITE" id="PS51918"/>
    </source>
</evidence>
<keyword evidence="6" id="KW-0411">Iron-sulfur</keyword>
<proteinExistence type="predicted"/>
<keyword evidence="5" id="KW-0408">Iron</keyword>
<dbReference type="CDD" id="cd01335">
    <property type="entry name" value="Radical_SAM"/>
    <property type="match status" value="1"/>
</dbReference>
<protein>
    <recommendedName>
        <fullName evidence="8">S-adenosylmethionine-dependent nucleotide dehydratase</fullName>
    </recommendedName>
</protein>
<dbReference type="SUPFAM" id="SSF102114">
    <property type="entry name" value="Radical SAM enzymes"/>
    <property type="match status" value="1"/>
</dbReference>
<reference evidence="10" key="1">
    <citation type="submission" date="2021-10" db="EMBL/GenBank/DDBJ databases">
        <title>The complete genome sequence of Leeia sp. TBRC 13508.</title>
        <authorList>
            <person name="Charoenyingcharoen P."/>
            <person name="Yukphan P."/>
        </authorList>
    </citation>
    <scope>NUCLEOTIDE SEQUENCE</scope>
    <source>
        <strain evidence="10">TBRC 13508</strain>
    </source>
</reference>
<dbReference type="PANTHER" id="PTHR21339:SF0">
    <property type="entry name" value="S-ADENOSYLMETHIONINE-DEPENDENT NUCLEOTIDE DEHYDRATASE RSAD2"/>
    <property type="match status" value="1"/>
</dbReference>
<dbReference type="PANTHER" id="PTHR21339">
    <property type="entry name" value="RADICAL S-ADENOSYL METHIONINE DOMAIN-CONTAINING PROTEIN 2"/>
    <property type="match status" value="1"/>
</dbReference>